<proteinExistence type="predicted"/>
<reference evidence="1 2" key="1">
    <citation type="submission" date="2023-08" db="EMBL/GenBank/DDBJ databases">
        <title>A Necator americanus chromosomal reference genome.</title>
        <authorList>
            <person name="Ilik V."/>
            <person name="Petrzelkova K.J."/>
            <person name="Pardy F."/>
            <person name="Fuh T."/>
            <person name="Niatou-Singa F.S."/>
            <person name="Gouil Q."/>
            <person name="Baker L."/>
            <person name="Ritchie M.E."/>
            <person name="Jex A.R."/>
            <person name="Gazzola D."/>
            <person name="Li H."/>
            <person name="Toshio Fujiwara R."/>
            <person name="Zhan B."/>
            <person name="Aroian R.V."/>
            <person name="Pafco B."/>
            <person name="Schwarz E.M."/>
        </authorList>
    </citation>
    <scope>NUCLEOTIDE SEQUENCE [LARGE SCALE GENOMIC DNA]</scope>
    <source>
        <strain evidence="1 2">Aroian</strain>
        <tissue evidence="1">Whole animal</tissue>
    </source>
</reference>
<sequence length="82" mass="9674">MLVALTMTQDWWDEIIQIPAYNANGHSIQLEENFLEKRIADELQILNRNLHEVSMADQLEQESLEEQIVSLLRTVMQTLQHR</sequence>
<dbReference type="EMBL" id="JAVFWL010000005">
    <property type="protein sequence ID" value="KAK6756954.1"/>
    <property type="molecule type" value="Genomic_DNA"/>
</dbReference>
<gene>
    <name evidence="1" type="primary">Necator_chrV.g19819</name>
    <name evidence="1" type="ORF">RB195_015027</name>
</gene>
<evidence type="ECO:0000313" key="2">
    <source>
        <dbReference type="Proteomes" id="UP001303046"/>
    </source>
</evidence>
<protein>
    <submittedName>
        <fullName evidence="1">Uncharacterized protein</fullName>
    </submittedName>
</protein>
<name>A0ABR1E2M8_NECAM</name>
<evidence type="ECO:0000313" key="1">
    <source>
        <dbReference type="EMBL" id="KAK6756954.1"/>
    </source>
</evidence>
<organism evidence="1 2">
    <name type="scientific">Necator americanus</name>
    <name type="common">Human hookworm</name>
    <dbReference type="NCBI Taxonomy" id="51031"/>
    <lineage>
        <taxon>Eukaryota</taxon>
        <taxon>Metazoa</taxon>
        <taxon>Ecdysozoa</taxon>
        <taxon>Nematoda</taxon>
        <taxon>Chromadorea</taxon>
        <taxon>Rhabditida</taxon>
        <taxon>Rhabditina</taxon>
        <taxon>Rhabditomorpha</taxon>
        <taxon>Strongyloidea</taxon>
        <taxon>Ancylostomatidae</taxon>
        <taxon>Bunostominae</taxon>
        <taxon>Necator</taxon>
    </lineage>
</organism>
<accession>A0ABR1E2M8</accession>
<comment type="caution">
    <text evidence="1">The sequence shown here is derived from an EMBL/GenBank/DDBJ whole genome shotgun (WGS) entry which is preliminary data.</text>
</comment>
<dbReference type="Proteomes" id="UP001303046">
    <property type="component" value="Unassembled WGS sequence"/>
</dbReference>
<keyword evidence="2" id="KW-1185">Reference proteome</keyword>